<dbReference type="Proteomes" id="UP001596317">
    <property type="component" value="Unassembled WGS sequence"/>
</dbReference>
<dbReference type="RefSeq" id="WP_224609920.1">
    <property type="nucleotide sequence ID" value="NZ_JAIQXV010000012.1"/>
</dbReference>
<proteinExistence type="predicted"/>
<sequence length="227" mass="24270">MSTAPRLPSAPRPRAAGAPQAAPTVQPGPVVHSAPSPGTVPASAARAAVSLPEPGPPRPSAAGGLARTNAPVQTGFMHEVDVERLCPTPLRGDEHLQWLREEFLAKTPVFDAIHELIRRVMQGEHILLRGPDDLTRNVDLALRATLRLTHQIEARTLWTHTSDQLLALSGHVKATLILGGRPGTTYTLAFDGPQVTVQTTEGPRISTREQLAGILRGSYFADVQVLA</sequence>
<reference evidence="3" key="1">
    <citation type="journal article" date="2019" name="Int. J. Syst. Evol. Microbiol.">
        <title>The Global Catalogue of Microorganisms (GCM) 10K type strain sequencing project: providing services to taxonomists for standard genome sequencing and annotation.</title>
        <authorList>
            <consortium name="The Broad Institute Genomics Platform"/>
            <consortium name="The Broad Institute Genome Sequencing Center for Infectious Disease"/>
            <person name="Wu L."/>
            <person name="Ma J."/>
        </authorList>
    </citation>
    <scope>NUCLEOTIDE SEQUENCE [LARGE SCALE GENOMIC DNA]</scope>
    <source>
        <strain evidence="3">CCUG 63830</strain>
    </source>
</reference>
<feature type="region of interest" description="Disordered" evidence="1">
    <location>
        <begin position="1"/>
        <end position="66"/>
    </location>
</feature>
<keyword evidence="3" id="KW-1185">Reference proteome</keyword>
<dbReference type="EMBL" id="JBHSWB010000004">
    <property type="protein sequence ID" value="MFC6663814.1"/>
    <property type="molecule type" value="Genomic_DNA"/>
</dbReference>
<evidence type="ECO:0000256" key="1">
    <source>
        <dbReference type="SAM" id="MobiDB-lite"/>
    </source>
</evidence>
<evidence type="ECO:0000313" key="2">
    <source>
        <dbReference type="EMBL" id="MFC6663814.1"/>
    </source>
</evidence>
<protein>
    <submittedName>
        <fullName evidence="2">Uncharacterized protein</fullName>
    </submittedName>
</protein>
<accession>A0ABW1ZV29</accession>
<feature type="compositionally biased region" description="Low complexity" evidence="1">
    <location>
        <begin position="1"/>
        <end position="30"/>
    </location>
</feature>
<gene>
    <name evidence="2" type="ORF">ACFP90_27865</name>
</gene>
<organism evidence="2 3">
    <name type="scientific">Deinococcus multiflagellatus</name>
    <dbReference type="NCBI Taxonomy" id="1656887"/>
    <lineage>
        <taxon>Bacteria</taxon>
        <taxon>Thermotogati</taxon>
        <taxon>Deinococcota</taxon>
        <taxon>Deinococci</taxon>
        <taxon>Deinococcales</taxon>
        <taxon>Deinococcaceae</taxon>
        <taxon>Deinococcus</taxon>
    </lineage>
</organism>
<comment type="caution">
    <text evidence="2">The sequence shown here is derived from an EMBL/GenBank/DDBJ whole genome shotgun (WGS) entry which is preliminary data.</text>
</comment>
<name>A0ABW1ZV29_9DEIO</name>
<evidence type="ECO:0000313" key="3">
    <source>
        <dbReference type="Proteomes" id="UP001596317"/>
    </source>
</evidence>